<dbReference type="SMART" id="SM00382">
    <property type="entry name" value="AAA"/>
    <property type="match status" value="1"/>
</dbReference>
<feature type="compositionally biased region" description="Low complexity" evidence="11">
    <location>
        <begin position="32"/>
        <end position="48"/>
    </location>
</feature>
<keyword evidence="6 10" id="KW-0472">Membrane</keyword>
<dbReference type="Pfam" id="PF02881">
    <property type="entry name" value="SRP54_N"/>
    <property type="match status" value="1"/>
</dbReference>
<evidence type="ECO:0000256" key="6">
    <source>
        <dbReference type="ARBA" id="ARBA00023136"/>
    </source>
</evidence>
<organism evidence="13">
    <name type="scientific">Enterobacter hormaechei</name>
    <dbReference type="NCBI Taxonomy" id="158836"/>
    <lineage>
        <taxon>Bacteria</taxon>
        <taxon>Pseudomonadati</taxon>
        <taxon>Pseudomonadota</taxon>
        <taxon>Gammaproteobacteria</taxon>
        <taxon>Enterobacterales</taxon>
        <taxon>Enterobacteriaceae</taxon>
        <taxon>Enterobacter</taxon>
        <taxon>Enterobacter cloacae complex</taxon>
    </lineage>
</organism>
<feature type="binding site" evidence="10">
    <location>
        <begin position="435"/>
        <end position="438"/>
    </location>
    <ligand>
        <name>GTP</name>
        <dbReference type="ChEBI" id="CHEBI:37565"/>
    </ligand>
</feature>
<comment type="catalytic activity">
    <reaction evidence="8 10">
        <text>GTP + H2O = GDP + phosphate + H(+)</text>
        <dbReference type="Rhea" id="RHEA:19669"/>
        <dbReference type="ChEBI" id="CHEBI:15377"/>
        <dbReference type="ChEBI" id="CHEBI:15378"/>
        <dbReference type="ChEBI" id="CHEBI:37565"/>
        <dbReference type="ChEBI" id="CHEBI:43474"/>
        <dbReference type="ChEBI" id="CHEBI:58189"/>
        <dbReference type="EC" id="3.6.5.4"/>
    </reaction>
</comment>
<dbReference type="EC" id="3.6.5.4" evidence="10"/>
<gene>
    <name evidence="10 13" type="primary">ftsY</name>
    <name evidence="13" type="ORF">G5635_20745</name>
</gene>
<dbReference type="InterPro" id="IPR013822">
    <property type="entry name" value="Signal_recog_particl_SRP54_hlx"/>
</dbReference>
<reference evidence="13" key="1">
    <citation type="submission" date="2020-02" db="EMBL/GenBank/DDBJ databases">
        <title>WGS of Carbapenem-Resistant Enterobacteriaceae.</title>
        <authorList>
            <person name="Tokajian S."/>
            <person name="El Chaar M."/>
            <person name="El Khoury M."/>
        </authorList>
    </citation>
    <scope>NUCLEOTIDE SEQUENCE</scope>
    <source>
        <strain evidence="13">EHM_71</strain>
    </source>
</reference>
<evidence type="ECO:0000256" key="5">
    <source>
        <dbReference type="ARBA" id="ARBA00023134"/>
    </source>
</evidence>
<dbReference type="GO" id="GO:0005886">
    <property type="term" value="C:plasma membrane"/>
    <property type="evidence" value="ECO:0007669"/>
    <property type="project" value="UniProtKB-SubCell"/>
</dbReference>
<dbReference type="Gene3D" id="3.40.50.300">
    <property type="entry name" value="P-loop containing nucleotide triphosphate hydrolases"/>
    <property type="match status" value="1"/>
</dbReference>
<evidence type="ECO:0000256" key="11">
    <source>
        <dbReference type="SAM" id="MobiDB-lite"/>
    </source>
</evidence>
<feature type="binding site" evidence="10">
    <location>
        <begin position="371"/>
        <end position="375"/>
    </location>
    <ligand>
        <name>GTP</name>
        <dbReference type="ChEBI" id="CHEBI:37565"/>
    </ligand>
</feature>
<dbReference type="SMART" id="SM00963">
    <property type="entry name" value="SRP54_N"/>
    <property type="match status" value="1"/>
</dbReference>
<dbReference type="InterPro" id="IPR036225">
    <property type="entry name" value="SRP/SRP_N"/>
</dbReference>
<dbReference type="Gene3D" id="1.20.120.140">
    <property type="entry name" value="Signal recognition particle SRP54, nucleotide-binding domain"/>
    <property type="match status" value="1"/>
</dbReference>
<dbReference type="CDD" id="cd17874">
    <property type="entry name" value="FtsY"/>
    <property type="match status" value="1"/>
</dbReference>
<feature type="binding site" evidence="10">
    <location>
        <begin position="289"/>
        <end position="296"/>
    </location>
    <ligand>
        <name>GTP</name>
        <dbReference type="ChEBI" id="CHEBI:37565"/>
    </ligand>
</feature>
<name>A0A6G4MUI2_9ENTR</name>
<evidence type="ECO:0000256" key="4">
    <source>
        <dbReference type="ARBA" id="ARBA00022801"/>
    </source>
</evidence>
<dbReference type="EMBL" id="JAAJRM010000011">
    <property type="protein sequence ID" value="NGF44832.1"/>
    <property type="molecule type" value="Genomic_DNA"/>
</dbReference>
<accession>A0A6G4MUI2</accession>
<comment type="subcellular location">
    <subcellularLocation>
        <location evidence="10">Cell membrane</location>
        <topology evidence="10">Peripheral membrane protein</topology>
        <orientation evidence="10">Cytoplasmic side</orientation>
    </subcellularLocation>
    <subcellularLocation>
        <location evidence="10">Cytoplasm</location>
    </subcellularLocation>
</comment>
<dbReference type="SUPFAM" id="SSF47364">
    <property type="entry name" value="Domain of the SRP/SRP receptor G-proteins"/>
    <property type="match status" value="1"/>
</dbReference>
<dbReference type="NCBIfam" id="TIGR00064">
    <property type="entry name" value="ftsY"/>
    <property type="match status" value="1"/>
</dbReference>
<evidence type="ECO:0000256" key="2">
    <source>
        <dbReference type="ARBA" id="ARBA00022490"/>
    </source>
</evidence>
<comment type="subunit">
    <text evidence="10">Part of the signal recognition particle protein translocation system, which is composed of SRP and FtsY. SRP is a ribonucleoprotein composed of Ffh and a 4.5S RNA molecule.</text>
</comment>
<dbReference type="GO" id="GO:0005737">
    <property type="term" value="C:cytoplasm"/>
    <property type="evidence" value="ECO:0007669"/>
    <property type="project" value="UniProtKB-SubCell"/>
</dbReference>
<evidence type="ECO:0000256" key="9">
    <source>
        <dbReference type="ARBA" id="ARBA00053570"/>
    </source>
</evidence>
<evidence type="ECO:0000259" key="12">
    <source>
        <dbReference type="PROSITE" id="PS00300"/>
    </source>
</evidence>
<keyword evidence="5 10" id="KW-0342">GTP-binding</keyword>
<dbReference type="InterPro" id="IPR042101">
    <property type="entry name" value="SRP54_N_sf"/>
</dbReference>
<dbReference type="InterPro" id="IPR027417">
    <property type="entry name" value="P-loop_NTPase"/>
</dbReference>
<dbReference type="Pfam" id="PF00448">
    <property type="entry name" value="SRP54"/>
    <property type="match status" value="1"/>
</dbReference>
<evidence type="ECO:0000256" key="8">
    <source>
        <dbReference type="ARBA" id="ARBA00048027"/>
    </source>
</evidence>
<keyword evidence="2 10" id="KW-0963">Cytoplasm</keyword>
<feature type="compositionally biased region" description="Basic and acidic residues" evidence="11">
    <location>
        <begin position="16"/>
        <end position="28"/>
    </location>
</feature>
<dbReference type="GO" id="GO:0003924">
    <property type="term" value="F:GTPase activity"/>
    <property type="evidence" value="ECO:0007669"/>
    <property type="project" value="UniProtKB-UniRule"/>
</dbReference>
<dbReference type="InterPro" id="IPR000897">
    <property type="entry name" value="SRP54_GTPase_dom"/>
</dbReference>
<dbReference type="GO" id="GO:0006614">
    <property type="term" value="P:SRP-dependent cotranslational protein targeting to membrane"/>
    <property type="evidence" value="ECO:0007669"/>
    <property type="project" value="InterPro"/>
</dbReference>
<evidence type="ECO:0000256" key="7">
    <source>
        <dbReference type="ARBA" id="ARBA00023170"/>
    </source>
</evidence>
<dbReference type="InterPro" id="IPR003593">
    <property type="entry name" value="AAA+_ATPase"/>
</dbReference>
<feature type="domain" description="SRP54-type proteins GTP-binding" evidence="12">
    <location>
        <begin position="456"/>
        <end position="469"/>
    </location>
</feature>
<dbReference type="FunFam" id="3.40.50.300:FF:000053">
    <property type="entry name" value="Signal recognition particle receptor FtsY"/>
    <property type="match status" value="1"/>
</dbReference>
<dbReference type="InterPro" id="IPR004390">
    <property type="entry name" value="SR_rcpt_FtsY"/>
</dbReference>
<dbReference type="RefSeq" id="WP_163359112.1">
    <property type="nucleotide sequence ID" value="NZ_JAAJRM010000011.1"/>
</dbReference>
<protein>
    <recommendedName>
        <fullName evidence="10">Signal recognition particle receptor FtsY</fullName>
        <shortName evidence="10">SRP receptor</shortName>
        <ecNumber evidence="10">3.6.5.4</ecNumber>
    </recommendedName>
</protein>
<dbReference type="SUPFAM" id="SSF52540">
    <property type="entry name" value="P-loop containing nucleoside triphosphate hydrolases"/>
    <property type="match status" value="1"/>
</dbReference>
<comment type="caution">
    <text evidence="13">The sequence shown here is derived from an EMBL/GenBank/DDBJ whole genome shotgun (WGS) entry which is preliminary data.</text>
</comment>
<feature type="region of interest" description="Disordered" evidence="11">
    <location>
        <begin position="1"/>
        <end position="59"/>
    </location>
</feature>
<dbReference type="PANTHER" id="PTHR43134">
    <property type="entry name" value="SIGNAL RECOGNITION PARTICLE RECEPTOR SUBUNIT ALPHA"/>
    <property type="match status" value="1"/>
</dbReference>
<sequence>MAKQKKRGFFSWLGFGEKEQETEQKTEEQQVVEEPSQPETPVETAAVVEAEEPAHSKEEIESFAEEVVEVTEQVQESEKPEPVIVETLTEAPQAAIEHEELPLPEEVKAEEVSAEEWQAEAETVEIVEAVEEEAALEPELTDEELEAQALAAEAAEEAVIVVPVEAQAEEEIVQEQEKPTKEGFFARLKRSLLKTKENLGSGFISLFRGKKIDDDLFEELEEQLLIADVGVETTRKIIANLTEGASRKQLRDAEALYGLLKDEMGEILAKVDEPLNIEGKMPFVILMVGVNGVGKTTTIGKLARQFEQQGKSVMLAAGDTFRAAAVEQLQVWGQRNNIPVIAQHTGADSASVIFDAIQAAKSRNVDVLIADTAGRLQNKSHLMEELKKIVRVMKKLDEDAPHEIMLTIDASTGQNAISQAKLFHEAVGLTGIALTKLDGTAKGGVIFSVADQFGIPIRYIGVGERIEDLRPFKADDFIEALFARED</sequence>
<dbReference type="GO" id="GO:0005047">
    <property type="term" value="F:signal recognition particle binding"/>
    <property type="evidence" value="ECO:0007669"/>
    <property type="project" value="TreeGrafter"/>
</dbReference>
<keyword evidence="4 10" id="KW-0378">Hydrolase</keyword>
<keyword evidence="1 10" id="KW-1003">Cell membrane</keyword>
<proteinExistence type="inferred from homology"/>
<keyword evidence="3 10" id="KW-0547">Nucleotide-binding</keyword>
<comment type="similarity">
    <text evidence="10">Belongs to the GTP-binding SRP family. FtsY subfamily.</text>
</comment>
<evidence type="ECO:0000256" key="10">
    <source>
        <dbReference type="HAMAP-Rule" id="MF_00920"/>
    </source>
</evidence>
<dbReference type="SMART" id="SM00962">
    <property type="entry name" value="SRP54"/>
    <property type="match status" value="1"/>
</dbReference>
<dbReference type="FunFam" id="1.20.120.140:FF:000002">
    <property type="entry name" value="Signal recognition particle receptor FtsY"/>
    <property type="match status" value="1"/>
</dbReference>
<dbReference type="AlphaFoldDB" id="A0A6G4MUI2"/>
<evidence type="ECO:0000256" key="1">
    <source>
        <dbReference type="ARBA" id="ARBA00022475"/>
    </source>
</evidence>
<dbReference type="HAMAP" id="MF_00920">
    <property type="entry name" value="FtsY"/>
    <property type="match status" value="1"/>
</dbReference>
<evidence type="ECO:0000256" key="3">
    <source>
        <dbReference type="ARBA" id="ARBA00022741"/>
    </source>
</evidence>
<keyword evidence="7 10" id="KW-0675">Receptor</keyword>
<evidence type="ECO:0000313" key="13">
    <source>
        <dbReference type="EMBL" id="NGF44832.1"/>
    </source>
</evidence>
<comment type="function">
    <text evidence="9 10">Involved in targeting and insertion of nascent membrane proteins into the cytoplasmic membrane. Acts as a receptor for the complex formed by the signal recognition particle (SRP) and the ribosome-nascent chain (RNC). Interaction with SRP-RNC leads to the transfer of the RNC complex to the Sec translocase for insertion into the membrane, the hydrolysis of GTP by both Ffh and FtsY, and the dissociation of the SRP-FtsY complex into the individual components.</text>
</comment>
<dbReference type="GO" id="GO:0005525">
    <property type="term" value="F:GTP binding"/>
    <property type="evidence" value="ECO:0007669"/>
    <property type="project" value="UniProtKB-UniRule"/>
</dbReference>
<dbReference type="PANTHER" id="PTHR43134:SF1">
    <property type="entry name" value="SIGNAL RECOGNITION PARTICLE RECEPTOR SUBUNIT ALPHA"/>
    <property type="match status" value="1"/>
</dbReference>
<dbReference type="PROSITE" id="PS00300">
    <property type="entry name" value="SRP54"/>
    <property type="match status" value="1"/>
</dbReference>